<keyword evidence="2" id="KW-1185">Reference proteome</keyword>
<evidence type="ECO:0000313" key="2">
    <source>
        <dbReference type="Proteomes" id="UP001604336"/>
    </source>
</evidence>
<name>A0ABD1TWQ9_9LAMI</name>
<proteinExistence type="predicted"/>
<accession>A0ABD1TWQ9</accession>
<evidence type="ECO:0008006" key="3">
    <source>
        <dbReference type="Google" id="ProtNLM"/>
    </source>
</evidence>
<protein>
    <recommendedName>
        <fullName evidence="3">RNase H type-1 domain-containing protein</fullName>
    </recommendedName>
</protein>
<dbReference type="Proteomes" id="UP001604336">
    <property type="component" value="Unassembled WGS sequence"/>
</dbReference>
<dbReference type="EMBL" id="JBFOLK010000004">
    <property type="protein sequence ID" value="KAL2517013.1"/>
    <property type="molecule type" value="Genomic_DNA"/>
</dbReference>
<sequence length="154" mass="17662">MDILLVKGRNIFWFSKLINITNEIFVVFQNSTLSLIWRTGHRLTIEVKERPAAVLVEVAEGAERLSRLLFRRLRRRESIQGGSKPGVGHLKSIMMLYGLRRALWGGAIIRDHNGIVMAAFSTSVRCLVEPEVAELMVLVVVSSLRWIMDFRTWK</sequence>
<evidence type="ECO:0000313" key="1">
    <source>
        <dbReference type="EMBL" id="KAL2517013.1"/>
    </source>
</evidence>
<dbReference type="AlphaFoldDB" id="A0ABD1TWQ9"/>
<reference evidence="2" key="1">
    <citation type="submission" date="2024-07" db="EMBL/GenBank/DDBJ databases">
        <title>Two chromosome-level genome assemblies of Korean endemic species Abeliophyllum distichum and Forsythia ovata (Oleaceae).</title>
        <authorList>
            <person name="Jang H."/>
        </authorList>
    </citation>
    <scope>NUCLEOTIDE SEQUENCE [LARGE SCALE GENOMIC DNA]</scope>
</reference>
<comment type="caution">
    <text evidence="1">The sequence shown here is derived from an EMBL/GenBank/DDBJ whole genome shotgun (WGS) entry which is preliminary data.</text>
</comment>
<organism evidence="1 2">
    <name type="scientific">Abeliophyllum distichum</name>
    <dbReference type="NCBI Taxonomy" id="126358"/>
    <lineage>
        <taxon>Eukaryota</taxon>
        <taxon>Viridiplantae</taxon>
        <taxon>Streptophyta</taxon>
        <taxon>Embryophyta</taxon>
        <taxon>Tracheophyta</taxon>
        <taxon>Spermatophyta</taxon>
        <taxon>Magnoliopsida</taxon>
        <taxon>eudicotyledons</taxon>
        <taxon>Gunneridae</taxon>
        <taxon>Pentapetalae</taxon>
        <taxon>asterids</taxon>
        <taxon>lamiids</taxon>
        <taxon>Lamiales</taxon>
        <taxon>Oleaceae</taxon>
        <taxon>Forsythieae</taxon>
        <taxon>Abeliophyllum</taxon>
    </lineage>
</organism>
<gene>
    <name evidence="1" type="ORF">Adt_13260</name>
</gene>